<gene>
    <name evidence="12" type="primary">thrS</name>
    <name evidence="14" type="ORF">A3G49_05125</name>
</gene>
<evidence type="ECO:0000256" key="10">
    <source>
        <dbReference type="ARBA" id="ARBA00023146"/>
    </source>
</evidence>
<evidence type="ECO:0000256" key="2">
    <source>
        <dbReference type="ARBA" id="ARBA00022555"/>
    </source>
</evidence>
<comment type="subcellular location">
    <subcellularLocation>
        <location evidence="12">Cytoplasm</location>
    </subcellularLocation>
</comment>
<dbReference type="HAMAP" id="MF_00184">
    <property type="entry name" value="Thr_tRNA_synth"/>
    <property type="match status" value="1"/>
</dbReference>
<dbReference type="PANTHER" id="PTHR11451:SF44">
    <property type="entry name" value="THREONINE--TRNA LIGASE, CHLOROPLASTIC_MITOCHONDRIAL 2"/>
    <property type="match status" value="1"/>
</dbReference>
<evidence type="ECO:0000256" key="6">
    <source>
        <dbReference type="ARBA" id="ARBA00022833"/>
    </source>
</evidence>
<dbReference type="InterPro" id="IPR002320">
    <property type="entry name" value="Thr-tRNA-ligase_IIa"/>
</dbReference>
<dbReference type="InterPro" id="IPR045864">
    <property type="entry name" value="aa-tRNA-synth_II/BPL/LPL"/>
</dbReference>
<dbReference type="InterPro" id="IPR002314">
    <property type="entry name" value="aa-tRNA-synt_IIb"/>
</dbReference>
<feature type="binding site" evidence="12">
    <location>
        <position position="362"/>
    </location>
    <ligand>
        <name>Zn(2+)</name>
        <dbReference type="ChEBI" id="CHEBI:29105"/>
        <note>catalytic</note>
    </ligand>
</feature>
<evidence type="ECO:0000259" key="13">
    <source>
        <dbReference type="PROSITE" id="PS50862"/>
    </source>
</evidence>
<keyword evidence="8 12" id="KW-0694">RNA-binding</keyword>
<dbReference type="CDD" id="cd00860">
    <property type="entry name" value="ThrRS_anticodon"/>
    <property type="match status" value="1"/>
</dbReference>
<dbReference type="InterPro" id="IPR036621">
    <property type="entry name" value="Anticodon-bd_dom_sf"/>
</dbReference>
<evidence type="ECO:0000256" key="8">
    <source>
        <dbReference type="ARBA" id="ARBA00022884"/>
    </source>
</evidence>
<keyword evidence="12" id="KW-0963">Cytoplasm</keyword>
<comment type="similarity">
    <text evidence="1 12">Belongs to the class-II aminoacyl-tRNA synthetase family.</text>
</comment>
<dbReference type="SUPFAM" id="SSF55681">
    <property type="entry name" value="Class II aaRS and biotin synthetases"/>
    <property type="match status" value="1"/>
</dbReference>
<keyword evidence="5 12" id="KW-0547">Nucleotide-binding</keyword>
<comment type="catalytic activity">
    <reaction evidence="11 12">
        <text>tRNA(Thr) + L-threonine + ATP = L-threonyl-tRNA(Thr) + AMP + diphosphate + H(+)</text>
        <dbReference type="Rhea" id="RHEA:24624"/>
        <dbReference type="Rhea" id="RHEA-COMP:9670"/>
        <dbReference type="Rhea" id="RHEA-COMP:9704"/>
        <dbReference type="ChEBI" id="CHEBI:15378"/>
        <dbReference type="ChEBI" id="CHEBI:30616"/>
        <dbReference type="ChEBI" id="CHEBI:33019"/>
        <dbReference type="ChEBI" id="CHEBI:57926"/>
        <dbReference type="ChEBI" id="CHEBI:78442"/>
        <dbReference type="ChEBI" id="CHEBI:78534"/>
        <dbReference type="ChEBI" id="CHEBI:456215"/>
        <dbReference type="EC" id="6.1.1.3"/>
    </reaction>
</comment>
<dbReference type="InterPro" id="IPR012947">
    <property type="entry name" value="tRNA_SAD"/>
</dbReference>
<dbReference type="GO" id="GO:0004829">
    <property type="term" value="F:threonine-tRNA ligase activity"/>
    <property type="evidence" value="ECO:0007669"/>
    <property type="project" value="UniProtKB-UniRule"/>
</dbReference>
<dbReference type="Proteomes" id="UP000177171">
    <property type="component" value="Unassembled WGS sequence"/>
</dbReference>
<dbReference type="PROSITE" id="PS50862">
    <property type="entry name" value="AA_TRNA_LIGASE_II"/>
    <property type="match status" value="1"/>
</dbReference>
<keyword evidence="6 12" id="KW-0862">Zinc</keyword>
<comment type="caution">
    <text evidence="12">Lacks conserved residue(s) required for the propagation of feature annotation.</text>
</comment>
<comment type="subunit">
    <text evidence="12">Homodimer.</text>
</comment>
<dbReference type="InterPro" id="IPR047246">
    <property type="entry name" value="ThrRS_anticodon"/>
</dbReference>
<dbReference type="Gene3D" id="3.30.980.10">
    <property type="entry name" value="Threonyl-trna Synthetase, Chain A, domain 2"/>
    <property type="match status" value="1"/>
</dbReference>
<dbReference type="AlphaFoldDB" id="A0A1G2LRV4"/>
<name>A0A1G2LRV4_9BACT</name>
<keyword evidence="10 12" id="KW-0030">Aminoacyl-tRNA synthetase</keyword>
<dbReference type="NCBIfam" id="TIGR00418">
    <property type="entry name" value="thrS"/>
    <property type="match status" value="1"/>
</dbReference>
<comment type="cofactor">
    <cofactor evidence="12">
        <name>Zn(2+)</name>
        <dbReference type="ChEBI" id="CHEBI:29105"/>
    </cofactor>
    <text evidence="12">Binds 1 zinc ion per subunit.</text>
</comment>
<keyword evidence="3 12" id="KW-0436">Ligase</keyword>
<dbReference type="GO" id="GO:0005737">
    <property type="term" value="C:cytoplasm"/>
    <property type="evidence" value="ECO:0007669"/>
    <property type="project" value="UniProtKB-SubCell"/>
</dbReference>
<accession>A0A1G2LRV4</accession>
<protein>
    <recommendedName>
        <fullName evidence="12">Threonine--tRNA ligase</fullName>
        <ecNumber evidence="12">6.1.1.3</ecNumber>
    </recommendedName>
    <alternativeName>
        <fullName evidence="12">Threonyl-tRNA synthetase</fullName>
        <shortName evidence="12">ThrRS</shortName>
    </alternativeName>
</protein>
<dbReference type="SUPFAM" id="SSF55186">
    <property type="entry name" value="ThrRS/AlaRS common domain"/>
    <property type="match status" value="1"/>
</dbReference>
<evidence type="ECO:0000256" key="11">
    <source>
        <dbReference type="ARBA" id="ARBA00049515"/>
    </source>
</evidence>
<comment type="caution">
    <text evidence="14">The sequence shown here is derived from an EMBL/GenBank/DDBJ whole genome shotgun (WGS) entry which is preliminary data.</text>
</comment>
<dbReference type="Gene3D" id="3.30.930.10">
    <property type="entry name" value="Bira Bifunctional Protein, Domain 2"/>
    <property type="match status" value="1"/>
</dbReference>
<evidence type="ECO:0000256" key="7">
    <source>
        <dbReference type="ARBA" id="ARBA00022840"/>
    </source>
</evidence>
<dbReference type="FunFam" id="3.40.50.800:FF:000001">
    <property type="entry name" value="Threonine--tRNA ligase"/>
    <property type="match status" value="1"/>
</dbReference>
<evidence type="ECO:0000256" key="3">
    <source>
        <dbReference type="ARBA" id="ARBA00022598"/>
    </source>
</evidence>
<evidence type="ECO:0000313" key="15">
    <source>
        <dbReference type="Proteomes" id="UP000177171"/>
    </source>
</evidence>
<keyword evidence="2 12" id="KW-0820">tRNA-binding</keyword>
<dbReference type="GO" id="GO:0006435">
    <property type="term" value="P:threonyl-tRNA aminoacylation"/>
    <property type="evidence" value="ECO:0007669"/>
    <property type="project" value="UniProtKB-UniRule"/>
</dbReference>
<dbReference type="PRINTS" id="PR01047">
    <property type="entry name" value="TRNASYNTHTHR"/>
</dbReference>
<dbReference type="GO" id="GO:0046872">
    <property type="term" value="F:metal ion binding"/>
    <property type="evidence" value="ECO:0007669"/>
    <property type="project" value="UniProtKB-KW"/>
</dbReference>
<dbReference type="SUPFAM" id="SSF52954">
    <property type="entry name" value="Class II aaRS ABD-related"/>
    <property type="match status" value="1"/>
</dbReference>
<dbReference type="PANTHER" id="PTHR11451">
    <property type="entry name" value="THREONINE-TRNA LIGASE"/>
    <property type="match status" value="1"/>
</dbReference>
<sequence length="611" mass="70952">MKKLLKTDKIESIRHSLAHILAMAVLKKFPQAKLGVGPVIENGFYYDFLLKGQGTSDMGQGTTVEINLKDIEKEMRSMLKQNLDFKREKLTTAKVKKIFKEQPFKLDLIKEFAKEKKEITAYHTFSDKGKDTIDKEFKNPVTCHMSHVACFFDLCRGGHVSNTSEINPDAFKLTKISGAYWKGEQKNPQLTRIYGVAFETKEELKKYLWQQEESLKRDHRILGEKLKLFTFAEKVGPGLPLWLPKGTIIREEIENRAKKVEKDWGYERVATPHIAKEELYKMSGHIPYYAESMFPPMKLDDGNYYLKAMNCPHTHMIYKSEPRSYRDLPIRYAEYGTVYRYELSGTLAGLLRTRGFTQNDAHIYCREDQVEEEFLKVMKLHEFWYKNVFSITDFYMRLSLPTKNKDKFANIPEGWEKSVEILRSTMKKSGLPFIEAEGEAAFYGPKVDFQIKSVIGREETASTNQLDFLATKRFNLTYTDNDGKEKPVYVIHRAPLGSHERFIAFLIEHYAGEFPFWLAPVQTTVLTVTDRANSYAEEIVKTLKNKEIRVSYDQRNETIGKKIREAELQKIPYIIIIGDREMESKTISVRQHKKGDLGKMALEDFLKLADK</sequence>
<dbReference type="InterPro" id="IPR033728">
    <property type="entry name" value="ThrRS_core"/>
</dbReference>
<dbReference type="GO" id="GO:0000049">
    <property type="term" value="F:tRNA binding"/>
    <property type="evidence" value="ECO:0007669"/>
    <property type="project" value="UniProtKB-KW"/>
</dbReference>
<dbReference type="Gene3D" id="3.40.50.800">
    <property type="entry name" value="Anticodon-binding domain"/>
    <property type="match status" value="1"/>
</dbReference>
<dbReference type="Pfam" id="PF00587">
    <property type="entry name" value="tRNA-synt_2b"/>
    <property type="match status" value="1"/>
</dbReference>
<dbReference type="InterPro" id="IPR006195">
    <property type="entry name" value="aa-tRNA-synth_II"/>
</dbReference>
<evidence type="ECO:0000256" key="5">
    <source>
        <dbReference type="ARBA" id="ARBA00022741"/>
    </source>
</evidence>
<reference evidence="14 15" key="1">
    <citation type="journal article" date="2016" name="Nat. Commun.">
        <title>Thousands of microbial genomes shed light on interconnected biogeochemical processes in an aquifer system.</title>
        <authorList>
            <person name="Anantharaman K."/>
            <person name="Brown C.T."/>
            <person name="Hug L.A."/>
            <person name="Sharon I."/>
            <person name="Castelle C.J."/>
            <person name="Probst A.J."/>
            <person name="Thomas B.C."/>
            <person name="Singh A."/>
            <person name="Wilkins M.J."/>
            <person name="Karaoz U."/>
            <person name="Brodie E.L."/>
            <person name="Williams K.H."/>
            <person name="Hubbard S.S."/>
            <person name="Banfield J.F."/>
        </authorList>
    </citation>
    <scope>NUCLEOTIDE SEQUENCE [LARGE SCALE GENOMIC DNA]</scope>
</reference>
<dbReference type="Pfam" id="PF07973">
    <property type="entry name" value="tRNA_SAD"/>
    <property type="match status" value="1"/>
</dbReference>
<dbReference type="EC" id="6.1.1.3" evidence="12"/>
<keyword evidence="4 12" id="KW-0479">Metal-binding</keyword>
<proteinExistence type="inferred from homology"/>
<dbReference type="FunFam" id="3.30.930.10:FF:000002">
    <property type="entry name" value="Threonine--tRNA ligase"/>
    <property type="match status" value="1"/>
</dbReference>
<feature type="binding site" evidence="12">
    <location>
        <position position="492"/>
    </location>
    <ligand>
        <name>Zn(2+)</name>
        <dbReference type="ChEBI" id="CHEBI:29105"/>
        <note>catalytic</note>
    </ligand>
</feature>
<dbReference type="SMART" id="SM00863">
    <property type="entry name" value="tRNA_SAD"/>
    <property type="match status" value="1"/>
</dbReference>
<feature type="domain" description="Aminoacyl-transfer RNA synthetases class-II family profile" evidence="13">
    <location>
        <begin position="218"/>
        <end position="515"/>
    </location>
</feature>
<dbReference type="InterPro" id="IPR004154">
    <property type="entry name" value="Anticodon-bd"/>
</dbReference>
<dbReference type="EMBL" id="MHQY01000011">
    <property type="protein sequence ID" value="OHA14273.1"/>
    <property type="molecule type" value="Genomic_DNA"/>
</dbReference>
<dbReference type="CDD" id="cd00771">
    <property type="entry name" value="ThrRS_core"/>
    <property type="match status" value="1"/>
</dbReference>
<dbReference type="GO" id="GO:0005524">
    <property type="term" value="F:ATP binding"/>
    <property type="evidence" value="ECO:0007669"/>
    <property type="project" value="UniProtKB-UniRule"/>
</dbReference>
<evidence type="ECO:0000256" key="9">
    <source>
        <dbReference type="ARBA" id="ARBA00022917"/>
    </source>
</evidence>
<evidence type="ECO:0000256" key="4">
    <source>
        <dbReference type="ARBA" id="ARBA00022723"/>
    </source>
</evidence>
<dbReference type="InterPro" id="IPR018163">
    <property type="entry name" value="Thr/Ala-tRNA-synth_IIc_edit"/>
</dbReference>
<evidence type="ECO:0000313" key="14">
    <source>
        <dbReference type="EMBL" id="OHA14273.1"/>
    </source>
</evidence>
<keyword evidence="9 12" id="KW-0648">Protein biosynthesis</keyword>
<evidence type="ECO:0000256" key="1">
    <source>
        <dbReference type="ARBA" id="ARBA00008226"/>
    </source>
</evidence>
<organism evidence="14 15">
    <name type="scientific">Candidatus Sungbacteria bacterium RIFCSPLOWO2_12_FULL_41_11</name>
    <dbReference type="NCBI Taxonomy" id="1802286"/>
    <lineage>
        <taxon>Bacteria</taxon>
        <taxon>Candidatus Sungiibacteriota</taxon>
    </lineage>
</organism>
<keyword evidence="7 12" id="KW-0067">ATP-binding</keyword>
<evidence type="ECO:0000256" key="12">
    <source>
        <dbReference type="HAMAP-Rule" id="MF_00184"/>
    </source>
</evidence>
<dbReference type="Pfam" id="PF03129">
    <property type="entry name" value="HGTP_anticodon"/>
    <property type="match status" value="1"/>
</dbReference>
<feature type="binding site" evidence="12">
    <location>
        <position position="311"/>
    </location>
    <ligand>
        <name>Zn(2+)</name>
        <dbReference type="ChEBI" id="CHEBI:29105"/>
        <note>catalytic</note>
    </ligand>
</feature>